<sequence>MPPHHISRFSDKTLHYIAKLFDLRLIKLYHEPIQPEHKDFYKSTMWAKKFLPTHLIDNGILRKFINKFGILGKRWIQIPPDAYGHTVIAVYEKNTSCKK</sequence>
<dbReference type="OrthoDB" id="5324892at2"/>
<dbReference type="AlphaFoldDB" id="A0A3D8IMV1"/>
<name>A0A3D8IMV1_9HELI</name>
<organism evidence="1 2">
    <name type="scientific">Helicobacter equorum</name>
    <dbReference type="NCBI Taxonomy" id="361872"/>
    <lineage>
        <taxon>Bacteria</taxon>
        <taxon>Pseudomonadati</taxon>
        <taxon>Campylobacterota</taxon>
        <taxon>Epsilonproteobacteria</taxon>
        <taxon>Campylobacterales</taxon>
        <taxon>Helicobacteraceae</taxon>
        <taxon>Helicobacter</taxon>
    </lineage>
</organism>
<keyword evidence="2" id="KW-1185">Reference proteome</keyword>
<dbReference type="EMBL" id="NXLT01000005">
    <property type="protein sequence ID" value="RDU66579.1"/>
    <property type="molecule type" value="Genomic_DNA"/>
</dbReference>
<comment type="caution">
    <text evidence="1">The sequence shown here is derived from an EMBL/GenBank/DDBJ whole genome shotgun (WGS) entry which is preliminary data.</text>
</comment>
<gene>
    <name evidence="1" type="ORF">CQA54_06345</name>
</gene>
<evidence type="ECO:0000313" key="1">
    <source>
        <dbReference type="EMBL" id="RDU66579.1"/>
    </source>
</evidence>
<accession>A0A3D8IMV1</accession>
<dbReference type="Proteomes" id="UP000256514">
    <property type="component" value="Unassembled WGS sequence"/>
</dbReference>
<reference evidence="1 2" key="1">
    <citation type="submission" date="2018-04" db="EMBL/GenBank/DDBJ databases">
        <title>Novel Campyloabacter and Helicobacter Species and Strains.</title>
        <authorList>
            <person name="Mannion A.J."/>
            <person name="Shen Z."/>
            <person name="Fox J.G."/>
        </authorList>
    </citation>
    <scope>NUCLEOTIDE SEQUENCE [LARGE SCALE GENOMIC DNA]</scope>
    <source>
        <strain evidence="1 2">MIT 12-6600</strain>
    </source>
</reference>
<dbReference type="RefSeq" id="WP_147288526.1">
    <property type="nucleotide sequence ID" value="NZ_NXLT01000005.1"/>
</dbReference>
<proteinExistence type="predicted"/>
<evidence type="ECO:0000313" key="2">
    <source>
        <dbReference type="Proteomes" id="UP000256514"/>
    </source>
</evidence>
<protein>
    <submittedName>
        <fullName evidence="1">Uncharacterized protein</fullName>
    </submittedName>
</protein>